<keyword evidence="2 6" id="KW-0396">Initiation factor</keyword>
<evidence type="ECO:0000256" key="2">
    <source>
        <dbReference type="ARBA" id="ARBA00022540"/>
    </source>
</evidence>
<reference evidence="8" key="1">
    <citation type="submission" date="2021-02" db="EMBL/GenBank/DDBJ databases">
        <authorList>
            <person name="Nowell W R."/>
        </authorList>
    </citation>
    <scope>NUCLEOTIDE SEQUENCE</scope>
</reference>
<accession>A0A8S2HVK1</accession>
<dbReference type="EMBL" id="CAJOBA010003486">
    <property type="protein sequence ID" value="CAF3683395.1"/>
    <property type="molecule type" value="Genomic_DNA"/>
</dbReference>
<evidence type="ECO:0000256" key="5">
    <source>
        <dbReference type="ARBA" id="ARBA00022917"/>
    </source>
</evidence>
<keyword evidence="5 6" id="KW-0648">Protein biosynthesis</keyword>
<dbReference type="Proteomes" id="UP000681722">
    <property type="component" value="Unassembled WGS sequence"/>
</dbReference>
<dbReference type="GO" id="GO:0006417">
    <property type="term" value="P:regulation of translation"/>
    <property type="evidence" value="ECO:0007669"/>
    <property type="project" value="UniProtKB-KW"/>
</dbReference>
<dbReference type="Gene3D" id="3.30.760.10">
    <property type="entry name" value="RNA Cap, Translation Initiation Factor Eif4e"/>
    <property type="match status" value="1"/>
</dbReference>
<dbReference type="GO" id="GO:0003743">
    <property type="term" value="F:translation initiation factor activity"/>
    <property type="evidence" value="ECO:0007669"/>
    <property type="project" value="UniProtKB-KW"/>
</dbReference>
<dbReference type="EMBL" id="CAJOBC010116173">
    <property type="protein sequence ID" value="CAF4552582.1"/>
    <property type="molecule type" value="Genomic_DNA"/>
</dbReference>
<dbReference type="SUPFAM" id="SSF55418">
    <property type="entry name" value="eIF4e-like"/>
    <property type="match status" value="1"/>
</dbReference>
<dbReference type="Proteomes" id="UP000682733">
    <property type="component" value="Unassembled WGS sequence"/>
</dbReference>
<dbReference type="InterPro" id="IPR001040">
    <property type="entry name" value="TIF_eIF_4E"/>
</dbReference>
<name>A0A8S2HVK1_9BILA</name>
<evidence type="ECO:0000313" key="8">
    <source>
        <dbReference type="EMBL" id="CAF3683395.1"/>
    </source>
</evidence>
<feature type="non-terminal residue" evidence="8">
    <location>
        <position position="216"/>
    </location>
</feature>
<evidence type="ECO:0000313" key="9">
    <source>
        <dbReference type="EMBL" id="CAF4552582.1"/>
    </source>
</evidence>
<comment type="similarity">
    <text evidence="1 6">Belongs to the eukaryotic initiation factor 4E family.</text>
</comment>
<evidence type="ECO:0000256" key="3">
    <source>
        <dbReference type="ARBA" id="ARBA00022845"/>
    </source>
</evidence>
<organism evidence="8 10">
    <name type="scientific">Didymodactylos carnosus</name>
    <dbReference type="NCBI Taxonomy" id="1234261"/>
    <lineage>
        <taxon>Eukaryota</taxon>
        <taxon>Metazoa</taxon>
        <taxon>Spiralia</taxon>
        <taxon>Gnathifera</taxon>
        <taxon>Rotifera</taxon>
        <taxon>Eurotatoria</taxon>
        <taxon>Bdelloidea</taxon>
        <taxon>Philodinida</taxon>
        <taxon>Philodinidae</taxon>
        <taxon>Didymodactylos</taxon>
    </lineage>
</organism>
<protein>
    <submittedName>
        <fullName evidence="8">Uncharacterized protein</fullName>
    </submittedName>
</protein>
<evidence type="ECO:0000256" key="6">
    <source>
        <dbReference type="RuleBase" id="RU004374"/>
    </source>
</evidence>
<dbReference type="PANTHER" id="PTHR11960">
    <property type="entry name" value="EUKARYOTIC TRANSLATION INITIATION FACTOR 4E RELATED"/>
    <property type="match status" value="1"/>
</dbReference>
<dbReference type="EMBL" id="CAJNOK010003485">
    <property type="protein sequence ID" value="CAF0903025.1"/>
    <property type="molecule type" value="Genomic_DNA"/>
</dbReference>
<dbReference type="Proteomes" id="UP000677228">
    <property type="component" value="Unassembled WGS sequence"/>
</dbReference>
<dbReference type="GO" id="GO:0000340">
    <property type="term" value="F:RNA 7-methylguanosine cap binding"/>
    <property type="evidence" value="ECO:0007669"/>
    <property type="project" value="TreeGrafter"/>
</dbReference>
<keyword evidence="3" id="KW-0810">Translation regulation</keyword>
<dbReference type="Pfam" id="PF01652">
    <property type="entry name" value="IF4E"/>
    <property type="match status" value="1"/>
</dbReference>
<dbReference type="OrthoDB" id="590761at2759"/>
<gene>
    <name evidence="7" type="ORF">OVA965_LOCUS9721</name>
    <name evidence="9" type="ORF">SRO942_LOCUS47044</name>
    <name evidence="8" type="ORF">TMI583_LOCUS9717</name>
</gene>
<comment type="caution">
    <text evidence="8">The sequence shown here is derived from an EMBL/GenBank/DDBJ whole genome shotgun (WGS) entry which is preliminary data.</text>
</comment>
<dbReference type="AlphaFoldDB" id="A0A8S2HVK1"/>
<dbReference type="PANTHER" id="PTHR11960:SF8">
    <property type="entry name" value="EUKARYOTIC TRANSLATION INITIATION FACTOR 4E1-RELATED"/>
    <property type="match status" value="1"/>
</dbReference>
<evidence type="ECO:0000256" key="4">
    <source>
        <dbReference type="ARBA" id="ARBA00022884"/>
    </source>
</evidence>
<keyword evidence="4 6" id="KW-0694">RNA-binding</keyword>
<proteinExistence type="inferred from homology"/>
<evidence type="ECO:0000313" key="7">
    <source>
        <dbReference type="EMBL" id="CAF0903025.1"/>
    </source>
</evidence>
<sequence>IYDDTISTSPSLKLHRLQYPWTHWFFQTSAKKSWAECLIPINQKPMTYVEDFWATINHLRPPSQLTFECDYYLFRNNIPPLWESIGNSGGGRWLLSVPQSLADRYWYDTLLALIGDQFINESDEDAKIPPLTDFINGCAVQFKMQRDNRRQSRSNENRGGNMKLALWTKSADNDQIQMLIGRRWRNILESNQRNGEQVPQLTFYAHTDPKQSILIA</sequence>
<evidence type="ECO:0000313" key="10">
    <source>
        <dbReference type="Proteomes" id="UP000682733"/>
    </source>
</evidence>
<dbReference type="InterPro" id="IPR023398">
    <property type="entry name" value="TIF_eIF4e-like"/>
</dbReference>
<dbReference type="GO" id="GO:0016281">
    <property type="term" value="C:eukaryotic translation initiation factor 4F complex"/>
    <property type="evidence" value="ECO:0007669"/>
    <property type="project" value="TreeGrafter"/>
</dbReference>
<evidence type="ECO:0000256" key="1">
    <source>
        <dbReference type="ARBA" id="ARBA00009860"/>
    </source>
</evidence>